<dbReference type="Proteomes" id="UP001642540">
    <property type="component" value="Unassembled WGS sequence"/>
</dbReference>
<feature type="transmembrane region" description="Helical" evidence="1">
    <location>
        <begin position="311"/>
        <end position="329"/>
    </location>
</feature>
<keyword evidence="3" id="KW-1185">Reference proteome</keyword>
<feature type="transmembrane region" description="Helical" evidence="1">
    <location>
        <begin position="100"/>
        <end position="124"/>
    </location>
</feature>
<evidence type="ECO:0008006" key="4">
    <source>
        <dbReference type="Google" id="ProtNLM"/>
    </source>
</evidence>
<keyword evidence="1" id="KW-1133">Transmembrane helix</keyword>
<protein>
    <recommendedName>
        <fullName evidence="4">Gustatory receptor</fullName>
    </recommendedName>
</protein>
<dbReference type="EMBL" id="CAXLJM020000034">
    <property type="protein sequence ID" value="CAL8102560.1"/>
    <property type="molecule type" value="Genomic_DNA"/>
</dbReference>
<evidence type="ECO:0000313" key="3">
    <source>
        <dbReference type="Proteomes" id="UP001642540"/>
    </source>
</evidence>
<evidence type="ECO:0000313" key="2">
    <source>
        <dbReference type="EMBL" id="CAL8102560.1"/>
    </source>
</evidence>
<reference evidence="2 3" key="1">
    <citation type="submission" date="2024-08" db="EMBL/GenBank/DDBJ databases">
        <authorList>
            <person name="Cucini C."/>
            <person name="Frati F."/>
        </authorList>
    </citation>
    <scope>NUCLEOTIDE SEQUENCE [LARGE SCALE GENOMIC DNA]</scope>
</reference>
<feature type="transmembrane region" description="Helical" evidence="1">
    <location>
        <begin position="63"/>
        <end position="79"/>
    </location>
</feature>
<keyword evidence="1" id="KW-0472">Membrane</keyword>
<dbReference type="InterPro" id="IPR009318">
    <property type="entry name" value="Gustatory_rcpt"/>
</dbReference>
<keyword evidence="1" id="KW-0812">Transmembrane</keyword>
<feature type="transmembrane region" description="Helical" evidence="1">
    <location>
        <begin position="136"/>
        <end position="156"/>
    </location>
</feature>
<dbReference type="Pfam" id="PF06151">
    <property type="entry name" value="Trehalose_recp"/>
    <property type="match status" value="1"/>
</dbReference>
<evidence type="ECO:0000256" key="1">
    <source>
        <dbReference type="SAM" id="Phobius"/>
    </source>
</evidence>
<gene>
    <name evidence="2" type="ORF">ODALV1_LOCUS11180</name>
</gene>
<proteinExistence type="predicted"/>
<feature type="transmembrane region" description="Helical" evidence="1">
    <location>
        <begin position="245"/>
        <end position="269"/>
    </location>
</feature>
<organism evidence="2 3">
    <name type="scientific">Orchesella dallaii</name>
    <dbReference type="NCBI Taxonomy" id="48710"/>
    <lineage>
        <taxon>Eukaryota</taxon>
        <taxon>Metazoa</taxon>
        <taxon>Ecdysozoa</taxon>
        <taxon>Arthropoda</taxon>
        <taxon>Hexapoda</taxon>
        <taxon>Collembola</taxon>
        <taxon>Entomobryomorpha</taxon>
        <taxon>Entomobryoidea</taxon>
        <taxon>Orchesellidae</taxon>
        <taxon>Orchesellinae</taxon>
        <taxon>Orchesella</taxon>
    </lineage>
</organism>
<name>A0ABP1QHI9_9HEXA</name>
<sequence length="448" mass="51455">MRRYSGSIDSNNRLIRVHSGYSNVYDVNSHLINVENEEYDYNKVGESDTLRIKHDHTPEDNSFLAHFFNFFYYLLLIPFKTVLDKETNQYRIKTNMVQKIFCIFFHIAVMFSLISFLLLGGLQLINTLEPRIVDMFDFFCNLSICVSSTFIIFMLWRRKEKYLEVIESTRIQLRRAKKIKILIYLCITILSISWCIGNWMVLREGVHYVAFLNLADEYLLAENISSNLTSVSSSPNSLVSIFNEVLNVVIAHVSLIYIVIPGSFLMLVLTMRQLGKILESELKIGNKVVGIWKGNELYRSLKANAELTTRLYGRIILAFYIASVCYFAQAPHVFFGERGNIEKLAMAYLTLTGVVWILAAEFHKNVQDTVVKWIEYHSANENLSLEDRLKLVSFTNEVAANPVALSSGYFSLTYELFSSMLGMVITYGIIVFQLHNGPSQSKKEVSPN</sequence>
<feature type="transmembrane region" description="Helical" evidence="1">
    <location>
        <begin position="416"/>
        <end position="434"/>
    </location>
</feature>
<feature type="transmembrane region" description="Helical" evidence="1">
    <location>
        <begin position="181"/>
        <end position="202"/>
    </location>
</feature>
<accession>A0ABP1QHI9</accession>
<comment type="caution">
    <text evidence="2">The sequence shown here is derived from an EMBL/GenBank/DDBJ whole genome shotgun (WGS) entry which is preliminary data.</text>
</comment>